<comment type="subcellular location">
    <subcellularLocation>
        <location evidence="1">Membrane</location>
    </subcellularLocation>
</comment>
<evidence type="ECO:0000256" key="5">
    <source>
        <dbReference type="SAM" id="MobiDB-lite"/>
    </source>
</evidence>
<sequence length="537" mass="59770">MKDKNNIKLDITSLIGGGGGEEGESSSSSSSSSNNNSVNSSISTIDTIKIGSHRDIKGDELFNLLEISRVPREDDIFVKEFGLKSIGTIGGICLLIGNITGPGMVNISYEFQQGGWILTTLGYILMLTLSSLAGLFIIESMSTIPGNSRFQLRVEFTMICRFYFGKWGYILSQFFINASLQITNIASIIICSQVMDSIIIFIFKKTCGVSFSEGWVCVSHENANTSPFSGTMFFTIGYLSIIAVIVPLGFMNLNDNIKIQTACVIIMFIIVTSWLIIFILLGLDASNLPPIGSINGISQILGNSMFNYAFITTVPSWVNESKPNVNLKKSIWVSSSISTCIFILIGVFGGLAFSNMSSTSDILSLINASSKSNIFSKFSVYFFPFIVLASSIPVFSIIVRYNLTQNRLMHPRYANFIAILLPWIIVIPFQTGDWLNKISNYSSLFFNSVANFIIPFALYLKSIQFKHRNHISNDQKLILQELSFETIDWAENDFIQTHFKSLTHVPKKYSKRIAQISLIILSITIPIVIITNFYFNN</sequence>
<dbReference type="FunCoup" id="F1A3G0">
    <property type="interactions" value="2"/>
</dbReference>
<evidence type="ECO:0000313" key="9">
    <source>
        <dbReference type="Proteomes" id="UP000001064"/>
    </source>
</evidence>
<dbReference type="Proteomes" id="UP000001064">
    <property type="component" value="Unassembled WGS sequence"/>
</dbReference>
<name>F1A3G0_DICPU</name>
<evidence type="ECO:0000259" key="7">
    <source>
        <dbReference type="Pfam" id="PF01490"/>
    </source>
</evidence>
<feature type="domain" description="Amino acid transporter transmembrane" evidence="7">
    <location>
        <begin position="86"/>
        <end position="386"/>
    </location>
</feature>
<feature type="transmembrane region" description="Helical" evidence="6">
    <location>
        <begin position="441"/>
        <end position="460"/>
    </location>
</feature>
<accession>F1A3G0</accession>
<feature type="transmembrane region" description="Helical" evidence="6">
    <location>
        <begin position="516"/>
        <end position="535"/>
    </location>
</feature>
<feature type="region of interest" description="Disordered" evidence="5">
    <location>
        <begin position="1"/>
        <end position="39"/>
    </location>
</feature>
<evidence type="ECO:0000256" key="3">
    <source>
        <dbReference type="ARBA" id="ARBA00022989"/>
    </source>
</evidence>
<evidence type="ECO:0000313" key="8">
    <source>
        <dbReference type="EMBL" id="EGC29268.1"/>
    </source>
</evidence>
<dbReference type="GO" id="GO:0016020">
    <property type="term" value="C:membrane"/>
    <property type="evidence" value="ECO:0007669"/>
    <property type="project" value="UniProtKB-SubCell"/>
</dbReference>
<gene>
    <name evidence="8" type="ORF">DICPUDRAFT_159166</name>
</gene>
<dbReference type="OrthoDB" id="15894at2759"/>
<keyword evidence="4 6" id="KW-0472">Membrane</keyword>
<dbReference type="InterPro" id="IPR013057">
    <property type="entry name" value="AA_transpt_TM"/>
</dbReference>
<reference evidence="9" key="1">
    <citation type="journal article" date="2011" name="Genome Biol.">
        <title>Comparative genomics of the social amoebae Dictyostelium discoideum and Dictyostelium purpureum.</title>
        <authorList>
            <consortium name="US DOE Joint Genome Institute (JGI-PGF)"/>
            <person name="Sucgang R."/>
            <person name="Kuo A."/>
            <person name="Tian X."/>
            <person name="Salerno W."/>
            <person name="Parikh A."/>
            <person name="Feasley C.L."/>
            <person name="Dalin E."/>
            <person name="Tu H."/>
            <person name="Huang E."/>
            <person name="Barry K."/>
            <person name="Lindquist E."/>
            <person name="Shapiro H."/>
            <person name="Bruce D."/>
            <person name="Schmutz J."/>
            <person name="Salamov A."/>
            <person name="Fey P."/>
            <person name="Gaudet P."/>
            <person name="Anjard C."/>
            <person name="Babu M.M."/>
            <person name="Basu S."/>
            <person name="Bushmanova Y."/>
            <person name="van der Wel H."/>
            <person name="Katoh-Kurasawa M."/>
            <person name="Dinh C."/>
            <person name="Coutinho P.M."/>
            <person name="Saito T."/>
            <person name="Elias M."/>
            <person name="Schaap P."/>
            <person name="Kay R.R."/>
            <person name="Henrissat B."/>
            <person name="Eichinger L."/>
            <person name="Rivero F."/>
            <person name="Putnam N.H."/>
            <person name="West C.M."/>
            <person name="Loomis W.F."/>
            <person name="Chisholm R.L."/>
            <person name="Shaulsky G."/>
            <person name="Strassmann J.E."/>
            <person name="Queller D.C."/>
            <person name="Kuspa A."/>
            <person name="Grigoriev I.V."/>
        </authorList>
    </citation>
    <scope>NUCLEOTIDE SEQUENCE [LARGE SCALE GENOMIC DNA]</scope>
    <source>
        <strain evidence="9">QSDP1</strain>
    </source>
</reference>
<dbReference type="VEuPathDB" id="AmoebaDB:DICPUDRAFT_159166"/>
<dbReference type="eggNOG" id="ENOG502QSDW">
    <property type="taxonomic scope" value="Eukaryota"/>
</dbReference>
<dbReference type="InParanoid" id="F1A3G0"/>
<feature type="transmembrane region" description="Helical" evidence="6">
    <location>
        <begin position="380"/>
        <end position="401"/>
    </location>
</feature>
<keyword evidence="3 6" id="KW-1133">Transmembrane helix</keyword>
<feature type="transmembrane region" description="Helical" evidence="6">
    <location>
        <begin position="115"/>
        <end position="138"/>
    </location>
</feature>
<dbReference type="EMBL" id="GL871457">
    <property type="protein sequence ID" value="EGC29268.1"/>
    <property type="molecule type" value="Genomic_DNA"/>
</dbReference>
<dbReference type="RefSeq" id="XP_003294205.1">
    <property type="nucleotide sequence ID" value="XM_003294157.1"/>
</dbReference>
<dbReference type="GeneID" id="10506285"/>
<dbReference type="KEGG" id="dpp:DICPUDRAFT_159166"/>
<evidence type="ECO:0000256" key="4">
    <source>
        <dbReference type="ARBA" id="ARBA00023136"/>
    </source>
</evidence>
<dbReference type="AlphaFoldDB" id="F1A3G0"/>
<dbReference type="Pfam" id="PF01490">
    <property type="entry name" value="Aa_trans"/>
    <property type="match status" value="1"/>
</dbReference>
<keyword evidence="9" id="KW-1185">Reference proteome</keyword>
<feature type="transmembrane region" description="Helical" evidence="6">
    <location>
        <begin position="331"/>
        <end position="353"/>
    </location>
</feature>
<dbReference type="STRING" id="5786.F1A3G0"/>
<protein>
    <recommendedName>
        <fullName evidence="7">Amino acid transporter transmembrane domain-containing protein</fullName>
    </recommendedName>
</protein>
<dbReference type="PANTHER" id="PTHR16189:SF5">
    <property type="entry name" value="AMINO ACID TRANSPORTER TRANSMEMBRANE DOMAIN-CONTAINING PROTEIN"/>
    <property type="match status" value="1"/>
</dbReference>
<evidence type="ECO:0000256" key="6">
    <source>
        <dbReference type="SAM" id="Phobius"/>
    </source>
</evidence>
<keyword evidence="2 6" id="KW-0812">Transmembrane</keyword>
<feature type="transmembrane region" description="Helical" evidence="6">
    <location>
        <begin position="413"/>
        <end position="429"/>
    </location>
</feature>
<evidence type="ECO:0000256" key="1">
    <source>
        <dbReference type="ARBA" id="ARBA00004370"/>
    </source>
</evidence>
<feature type="transmembrane region" description="Helical" evidence="6">
    <location>
        <begin position="232"/>
        <end position="253"/>
    </location>
</feature>
<dbReference type="PANTHER" id="PTHR16189">
    <property type="entry name" value="TRANSMEMBRANE PROTEIN 104-RELATED"/>
    <property type="match status" value="1"/>
</dbReference>
<feature type="compositionally biased region" description="Low complexity" evidence="5">
    <location>
        <begin position="25"/>
        <end position="39"/>
    </location>
</feature>
<dbReference type="OMA" id="VEFTMIC"/>
<proteinExistence type="predicted"/>
<organism evidence="8 9">
    <name type="scientific">Dictyostelium purpureum</name>
    <name type="common">Slime mold</name>
    <dbReference type="NCBI Taxonomy" id="5786"/>
    <lineage>
        <taxon>Eukaryota</taxon>
        <taxon>Amoebozoa</taxon>
        <taxon>Evosea</taxon>
        <taxon>Eumycetozoa</taxon>
        <taxon>Dictyostelia</taxon>
        <taxon>Dictyosteliales</taxon>
        <taxon>Dictyosteliaceae</taxon>
        <taxon>Dictyostelium</taxon>
    </lineage>
</organism>
<feature type="transmembrane region" description="Helical" evidence="6">
    <location>
        <begin position="86"/>
        <end position="109"/>
    </location>
</feature>
<feature type="transmembrane region" description="Helical" evidence="6">
    <location>
        <begin position="259"/>
        <end position="283"/>
    </location>
</feature>
<evidence type="ECO:0000256" key="2">
    <source>
        <dbReference type="ARBA" id="ARBA00022692"/>
    </source>
</evidence>